<dbReference type="InterPro" id="IPR053243">
    <property type="entry name" value="SJ_maturation_regulator"/>
</dbReference>
<dbReference type="InterPro" id="IPR036772">
    <property type="entry name" value="SRCR-like_dom_sf"/>
</dbReference>
<sequence length="214" mass="23051">PAAQCTPLLFLACMLALPAPHLAGLIQNLSLLNQSLSVPVPASRSLVDGQVRLVNGSDRCSGRVEVWYRNAWGTVCDDSWDTRDAMVVCRQLGCGNAVSAPGSAYFGSGSGSIWLDEVNCNGTERTLSQCSSQPWGQHNCGHQEDAGVVCSGLPKDCSELPAGSPSGVYVIQPTGLHTIMVYCEMDEADGGWTVIQRNRRDTPITWEESWSTYK</sequence>
<keyword evidence="1 6" id="KW-0732">Signal</keyword>
<dbReference type="SUPFAM" id="SSF56496">
    <property type="entry name" value="Fibrinogen C-terminal domain-like"/>
    <property type="match status" value="1"/>
</dbReference>
<dbReference type="Pfam" id="PF00147">
    <property type="entry name" value="Fibrinogen_C"/>
    <property type="match status" value="1"/>
</dbReference>
<keyword evidence="4" id="KW-0325">Glycoprotein</keyword>
<feature type="domain" description="SRCR" evidence="7">
    <location>
        <begin position="51"/>
        <end position="151"/>
    </location>
</feature>
<evidence type="ECO:0000256" key="6">
    <source>
        <dbReference type="SAM" id="SignalP"/>
    </source>
</evidence>
<dbReference type="InterPro" id="IPR014716">
    <property type="entry name" value="Fibrinogen_a/b/g_C_1"/>
</dbReference>
<name>A0A7L3PQ93_9DEND</name>
<evidence type="ECO:0000313" key="10">
    <source>
        <dbReference type="Proteomes" id="UP000551443"/>
    </source>
</evidence>
<dbReference type="Gene3D" id="3.90.215.10">
    <property type="entry name" value="Gamma Fibrinogen, chain A, domain 1"/>
    <property type="match status" value="1"/>
</dbReference>
<gene>
    <name evidence="9" type="primary">Cd163</name>
    <name evidence="9" type="ORF">XIPELE_R09607</name>
</gene>
<dbReference type="InterPro" id="IPR036056">
    <property type="entry name" value="Fibrinogen-like_C"/>
</dbReference>
<organism evidence="9 10">
    <name type="scientific">Xiphorhynchus elegans</name>
    <name type="common">elegant woodcreeper</name>
    <dbReference type="NCBI Taxonomy" id="269412"/>
    <lineage>
        <taxon>Eukaryota</taxon>
        <taxon>Metazoa</taxon>
        <taxon>Chordata</taxon>
        <taxon>Craniata</taxon>
        <taxon>Vertebrata</taxon>
        <taxon>Euteleostomi</taxon>
        <taxon>Archelosauria</taxon>
        <taxon>Archosauria</taxon>
        <taxon>Dinosauria</taxon>
        <taxon>Saurischia</taxon>
        <taxon>Theropoda</taxon>
        <taxon>Coelurosauria</taxon>
        <taxon>Aves</taxon>
        <taxon>Neognathae</taxon>
        <taxon>Neoaves</taxon>
        <taxon>Telluraves</taxon>
        <taxon>Australaves</taxon>
        <taxon>Passeriformes</taxon>
        <taxon>Dendrocolaptidae</taxon>
        <taxon>Xiphorhynchus</taxon>
    </lineage>
</organism>
<feature type="non-terminal residue" evidence="9">
    <location>
        <position position="1"/>
    </location>
</feature>
<dbReference type="InterPro" id="IPR002181">
    <property type="entry name" value="Fibrinogen_a/b/g_C_dom"/>
</dbReference>
<dbReference type="Gene3D" id="3.10.250.10">
    <property type="entry name" value="SRCR-like domain"/>
    <property type="match status" value="1"/>
</dbReference>
<dbReference type="InterPro" id="IPR001190">
    <property type="entry name" value="SRCR"/>
</dbReference>
<keyword evidence="10" id="KW-1185">Reference proteome</keyword>
<evidence type="ECO:0000313" key="9">
    <source>
        <dbReference type="EMBL" id="NXU93385.1"/>
    </source>
</evidence>
<keyword evidence="2" id="KW-0677">Repeat</keyword>
<protein>
    <submittedName>
        <fullName evidence="9">C163A protein</fullName>
    </submittedName>
</protein>
<dbReference type="SMART" id="SM00202">
    <property type="entry name" value="SR"/>
    <property type="match status" value="1"/>
</dbReference>
<dbReference type="PANTHER" id="PTHR47653:SF1">
    <property type="entry name" value="DELETED IN MALIGNANT BRAIN TUMORS 1 PROTEIN"/>
    <property type="match status" value="1"/>
</dbReference>
<dbReference type="PROSITE" id="PS00420">
    <property type="entry name" value="SRCR_1"/>
    <property type="match status" value="1"/>
</dbReference>
<feature type="domain" description="Fibrinogen C-terminal" evidence="8">
    <location>
        <begin position="148"/>
        <end position="214"/>
    </location>
</feature>
<dbReference type="Proteomes" id="UP000551443">
    <property type="component" value="Unassembled WGS sequence"/>
</dbReference>
<feature type="non-terminal residue" evidence="9">
    <location>
        <position position="214"/>
    </location>
</feature>
<dbReference type="NCBIfam" id="NF040941">
    <property type="entry name" value="GGGWT_bact"/>
    <property type="match status" value="1"/>
</dbReference>
<keyword evidence="3 5" id="KW-1015">Disulfide bond</keyword>
<accession>A0A7L3PQ93</accession>
<evidence type="ECO:0000256" key="1">
    <source>
        <dbReference type="ARBA" id="ARBA00022729"/>
    </source>
</evidence>
<dbReference type="SUPFAM" id="SSF56487">
    <property type="entry name" value="SRCR-like"/>
    <property type="match status" value="1"/>
</dbReference>
<feature type="chain" id="PRO_5029832500" evidence="6">
    <location>
        <begin position="24"/>
        <end position="214"/>
    </location>
</feature>
<reference evidence="9 10" key="1">
    <citation type="submission" date="2019-09" db="EMBL/GenBank/DDBJ databases">
        <title>Bird 10,000 Genomes (B10K) Project - Family phase.</title>
        <authorList>
            <person name="Zhang G."/>
        </authorList>
    </citation>
    <scope>NUCLEOTIDE SEQUENCE [LARGE SCALE GENOMIC DNA]</scope>
    <source>
        <strain evidence="9">OUT-0059</strain>
        <tissue evidence="9">Muscle</tissue>
    </source>
</reference>
<dbReference type="PROSITE" id="PS51406">
    <property type="entry name" value="FIBRINOGEN_C_2"/>
    <property type="match status" value="1"/>
</dbReference>
<dbReference type="PROSITE" id="PS50287">
    <property type="entry name" value="SRCR_2"/>
    <property type="match status" value="1"/>
</dbReference>
<dbReference type="Pfam" id="PF00530">
    <property type="entry name" value="SRCR"/>
    <property type="match status" value="1"/>
</dbReference>
<evidence type="ECO:0000259" key="8">
    <source>
        <dbReference type="PROSITE" id="PS51406"/>
    </source>
</evidence>
<evidence type="ECO:0000259" key="7">
    <source>
        <dbReference type="PROSITE" id="PS50287"/>
    </source>
</evidence>
<feature type="disulfide bond" evidence="5">
    <location>
        <begin position="120"/>
        <end position="130"/>
    </location>
</feature>
<evidence type="ECO:0000256" key="4">
    <source>
        <dbReference type="ARBA" id="ARBA00023180"/>
    </source>
</evidence>
<dbReference type="GO" id="GO:0016020">
    <property type="term" value="C:membrane"/>
    <property type="evidence" value="ECO:0007669"/>
    <property type="project" value="InterPro"/>
</dbReference>
<dbReference type="GO" id="GO:0045217">
    <property type="term" value="P:cell-cell junction maintenance"/>
    <property type="evidence" value="ECO:0007669"/>
    <property type="project" value="TreeGrafter"/>
</dbReference>
<feature type="signal peptide" evidence="6">
    <location>
        <begin position="1"/>
        <end position="23"/>
    </location>
</feature>
<evidence type="ECO:0000256" key="2">
    <source>
        <dbReference type="ARBA" id="ARBA00022737"/>
    </source>
</evidence>
<evidence type="ECO:0000256" key="5">
    <source>
        <dbReference type="PROSITE-ProRule" id="PRU00196"/>
    </source>
</evidence>
<comment type="caution">
    <text evidence="9">The sequence shown here is derived from an EMBL/GenBank/DDBJ whole genome shotgun (WGS) entry which is preliminary data.</text>
</comment>
<dbReference type="FunFam" id="3.10.250.10:FF:000003">
    <property type="entry name" value="Deleted in malignant brain tumors 1"/>
    <property type="match status" value="1"/>
</dbReference>
<dbReference type="EMBL" id="VZUH01080166">
    <property type="protein sequence ID" value="NXU93385.1"/>
    <property type="molecule type" value="Genomic_DNA"/>
</dbReference>
<feature type="disulfide bond" evidence="5">
    <location>
        <begin position="76"/>
        <end position="140"/>
    </location>
</feature>
<dbReference type="AlphaFoldDB" id="A0A7L3PQ93"/>
<feature type="disulfide bond" evidence="5">
    <location>
        <begin position="89"/>
        <end position="150"/>
    </location>
</feature>
<proteinExistence type="predicted"/>
<dbReference type="PRINTS" id="PR00258">
    <property type="entry name" value="SPERACTRCPTR"/>
</dbReference>
<evidence type="ECO:0000256" key="3">
    <source>
        <dbReference type="ARBA" id="ARBA00023157"/>
    </source>
</evidence>
<dbReference type="PANTHER" id="PTHR47653">
    <property type="entry name" value="PROTEIN BARK BEETLE"/>
    <property type="match status" value="1"/>
</dbReference>